<name>A0ABW3C008_SPHXN</name>
<keyword evidence="3" id="KW-1185">Reference proteome</keyword>
<proteinExistence type="predicted"/>
<protein>
    <submittedName>
        <fullName evidence="2">MaoC family dehydratase N-terminal domain-containing protein</fullName>
    </submittedName>
</protein>
<dbReference type="Proteomes" id="UP001597124">
    <property type="component" value="Unassembled WGS sequence"/>
</dbReference>
<dbReference type="EMBL" id="JBHTIK010000002">
    <property type="protein sequence ID" value="MFD0847791.1"/>
    <property type="molecule type" value="Genomic_DNA"/>
</dbReference>
<reference evidence="3" key="1">
    <citation type="journal article" date="2019" name="Int. J. Syst. Evol. Microbiol.">
        <title>The Global Catalogue of Microorganisms (GCM) 10K type strain sequencing project: providing services to taxonomists for standard genome sequencing and annotation.</title>
        <authorList>
            <consortium name="The Broad Institute Genomics Platform"/>
            <consortium name="The Broad Institute Genome Sequencing Center for Infectious Disease"/>
            <person name="Wu L."/>
            <person name="Ma J."/>
        </authorList>
    </citation>
    <scope>NUCLEOTIDE SEQUENCE [LARGE SCALE GENOMIC DNA]</scope>
    <source>
        <strain evidence="3">CCUG 52537</strain>
    </source>
</reference>
<sequence>MVDRSHIGLELKPSEHVVEAGRLRFFARATGQDDPVFANAEAARAAGYPAIPAPPTLGFCLEMDRDEPLDFLGQLGIDLGKLLHAEQRFDYRAPIFAGDTIRFTSRVADVYEKKGGALVFATIEREARKADGTLALTATTTLVVRNG</sequence>
<evidence type="ECO:0000259" key="1">
    <source>
        <dbReference type="Pfam" id="PF13452"/>
    </source>
</evidence>
<accession>A0ABW3C008</accession>
<dbReference type="RefSeq" id="WP_381487399.1">
    <property type="nucleotide sequence ID" value="NZ_JBHTIK010000002.1"/>
</dbReference>
<dbReference type="InterPro" id="IPR029069">
    <property type="entry name" value="HotDog_dom_sf"/>
</dbReference>
<evidence type="ECO:0000313" key="3">
    <source>
        <dbReference type="Proteomes" id="UP001597124"/>
    </source>
</evidence>
<dbReference type="InterPro" id="IPR016709">
    <property type="entry name" value="HadA-like"/>
</dbReference>
<comment type="caution">
    <text evidence="2">The sequence shown here is derived from an EMBL/GenBank/DDBJ whole genome shotgun (WGS) entry which is preliminary data.</text>
</comment>
<feature type="domain" description="FAS1-like dehydratase" evidence="1">
    <location>
        <begin position="5"/>
        <end position="134"/>
    </location>
</feature>
<dbReference type="PIRSF" id="PIRSF018072">
    <property type="entry name" value="UCP018072"/>
    <property type="match status" value="1"/>
</dbReference>
<gene>
    <name evidence="2" type="ORF">ACFQ00_05585</name>
</gene>
<dbReference type="CDD" id="cd03441">
    <property type="entry name" value="R_hydratase_like"/>
    <property type="match status" value="1"/>
</dbReference>
<evidence type="ECO:0000313" key="2">
    <source>
        <dbReference type="EMBL" id="MFD0847791.1"/>
    </source>
</evidence>
<dbReference type="Gene3D" id="3.10.129.10">
    <property type="entry name" value="Hotdog Thioesterase"/>
    <property type="match status" value="1"/>
</dbReference>
<dbReference type="Pfam" id="PF13452">
    <property type="entry name" value="FAS1_DH_region"/>
    <property type="match status" value="1"/>
</dbReference>
<dbReference type="InterPro" id="IPR039569">
    <property type="entry name" value="FAS1-like_DH_region"/>
</dbReference>
<organism evidence="2 3">
    <name type="scientific">Sphingosinicella xenopeptidilytica</name>
    <dbReference type="NCBI Taxonomy" id="364098"/>
    <lineage>
        <taxon>Bacteria</taxon>
        <taxon>Pseudomonadati</taxon>
        <taxon>Pseudomonadota</taxon>
        <taxon>Alphaproteobacteria</taxon>
        <taxon>Sphingomonadales</taxon>
        <taxon>Sphingosinicellaceae</taxon>
        <taxon>Sphingosinicella</taxon>
    </lineage>
</organism>
<dbReference type="SUPFAM" id="SSF54637">
    <property type="entry name" value="Thioesterase/thiol ester dehydrase-isomerase"/>
    <property type="match status" value="1"/>
</dbReference>